<keyword evidence="1" id="KW-0813">Transport</keyword>
<evidence type="ECO:0000256" key="4">
    <source>
        <dbReference type="ARBA" id="ARBA00022840"/>
    </source>
</evidence>
<organism evidence="9 10">
    <name type="scientific">Candidatus Gallitreponema excrementavium</name>
    <dbReference type="NCBI Taxonomy" id="2840840"/>
    <lineage>
        <taxon>Bacteria</taxon>
        <taxon>Pseudomonadati</taxon>
        <taxon>Spirochaetota</taxon>
        <taxon>Spirochaetia</taxon>
        <taxon>Spirochaetales</taxon>
        <taxon>Candidatus Gallitreponema</taxon>
    </lineage>
</organism>
<evidence type="ECO:0000259" key="8">
    <source>
        <dbReference type="PROSITE" id="PS50893"/>
    </source>
</evidence>
<dbReference type="InterPro" id="IPR050086">
    <property type="entry name" value="MetN_ABC_transporter-like"/>
</dbReference>
<dbReference type="CDD" id="cd03258">
    <property type="entry name" value="ABC_MetN_methionine_transporter"/>
    <property type="match status" value="1"/>
</dbReference>
<evidence type="ECO:0000256" key="3">
    <source>
        <dbReference type="ARBA" id="ARBA00022741"/>
    </source>
</evidence>
<dbReference type="Gene3D" id="3.30.70.260">
    <property type="match status" value="1"/>
</dbReference>
<feature type="domain" description="ABC transporter" evidence="8">
    <location>
        <begin position="2"/>
        <end position="237"/>
    </location>
</feature>
<keyword evidence="3" id="KW-0547">Nucleotide-binding</keyword>
<dbReference type="InterPro" id="IPR018449">
    <property type="entry name" value="NIL_domain"/>
</dbReference>
<evidence type="ECO:0000256" key="7">
    <source>
        <dbReference type="ARBA" id="ARBA00023136"/>
    </source>
</evidence>
<dbReference type="Gene3D" id="3.40.50.300">
    <property type="entry name" value="P-loop containing nucleotide triphosphate hydrolases"/>
    <property type="match status" value="1"/>
</dbReference>
<gene>
    <name evidence="9" type="ORF">IAA81_09035</name>
</gene>
<dbReference type="GO" id="GO:0006865">
    <property type="term" value="P:amino acid transport"/>
    <property type="evidence" value="ECO:0007669"/>
    <property type="project" value="UniProtKB-KW"/>
</dbReference>
<dbReference type="InterPro" id="IPR045865">
    <property type="entry name" value="ACT-like_dom_sf"/>
</dbReference>
<dbReference type="Pfam" id="PF09383">
    <property type="entry name" value="NIL"/>
    <property type="match status" value="1"/>
</dbReference>
<evidence type="ECO:0000256" key="5">
    <source>
        <dbReference type="ARBA" id="ARBA00022967"/>
    </source>
</evidence>
<dbReference type="SUPFAM" id="SSF55021">
    <property type="entry name" value="ACT-like"/>
    <property type="match status" value="1"/>
</dbReference>
<reference evidence="9" key="1">
    <citation type="submission" date="2020-10" db="EMBL/GenBank/DDBJ databases">
        <authorList>
            <person name="Gilroy R."/>
        </authorList>
    </citation>
    <scope>NUCLEOTIDE SEQUENCE</scope>
    <source>
        <strain evidence="9">10532</strain>
    </source>
</reference>
<sequence>MIELQGLNKFYGNLHPVNNISLTIPDNSIFGIIGKSGAGKSTLVRLISLLERPDSGAVLYNGVHVENLEKKALLAQRRKLGMIFQNFNLFSSRSASGNVAYPLEIAGVPKGVIKERVAELLSLVGLEDRGEARISTLSGGQKQRVAIARALANKPEILFCDEATSALDPQTTRSILSLIKEIQQKMNLTVVMITHQMEVVRDSCQYVAVLENGVVMEQGTVSDIFTHPQSPVTKDFLSNLAPMEDPETLKLVRWSDDGGGYILRFPGVQTGEPVLSRIAKKFNVEFNIRAGGIQNIDGIPVGTLLTDFSGPEDEKEKVLNYLKESGITVEKNTILEGKK</sequence>
<dbReference type="PANTHER" id="PTHR43166:SF30">
    <property type="entry name" value="METHIONINE IMPORT ATP-BINDING PROTEIN METN"/>
    <property type="match status" value="1"/>
</dbReference>
<evidence type="ECO:0000313" key="10">
    <source>
        <dbReference type="Proteomes" id="UP000823638"/>
    </source>
</evidence>
<dbReference type="EMBL" id="JADIMM010000106">
    <property type="protein sequence ID" value="MBO8458350.1"/>
    <property type="molecule type" value="Genomic_DNA"/>
</dbReference>
<dbReference type="InterPro" id="IPR003439">
    <property type="entry name" value="ABC_transporter-like_ATP-bd"/>
</dbReference>
<evidence type="ECO:0000313" key="9">
    <source>
        <dbReference type="EMBL" id="MBO8458350.1"/>
    </source>
</evidence>
<keyword evidence="5" id="KW-1278">Translocase</keyword>
<dbReference type="AlphaFoldDB" id="A0A9D9HQZ7"/>
<dbReference type="InterPro" id="IPR003593">
    <property type="entry name" value="AAA+_ATPase"/>
</dbReference>
<evidence type="ECO:0000256" key="6">
    <source>
        <dbReference type="ARBA" id="ARBA00022970"/>
    </source>
</evidence>
<reference evidence="9" key="2">
    <citation type="journal article" date="2021" name="PeerJ">
        <title>Extensive microbial diversity within the chicken gut microbiome revealed by metagenomics and culture.</title>
        <authorList>
            <person name="Gilroy R."/>
            <person name="Ravi A."/>
            <person name="Getino M."/>
            <person name="Pursley I."/>
            <person name="Horton D.L."/>
            <person name="Alikhan N.F."/>
            <person name="Baker D."/>
            <person name="Gharbi K."/>
            <person name="Hall N."/>
            <person name="Watson M."/>
            <person name="Adriaenssens E.M."/>
            <person name="Foster-Nyarko E."/>
            <person name="Jarju S."/>
            <person name="Secka A."/>
            <person name="Antonio M."/>
            <person name="Oren A."/>
            <person name="Chaudhuri R.R."/>
            <person name="La Ragione R."/>
            <person name="Hildebrand F."/>
            <person name="Pallen M.J."/>
        </authorList>
    </citation>
    <scope>NUCLEOTIDE SEQUENCE</scope>
    <source>
        <strain evidence="9">10532</strain>
    </source>
</reference>
<keyword evidence="6" id="KW-0029">Amino-acid transport</keyword>
<proteinExistence type="predicted"/>
<name>A0A9D9HQZ7_9SPIR</name>
<keyword evidence="4 9" id="KW-0067">ATP-binding</keyword>
<dbReference type="PROSITE" id="PS50893">
    <property type="entry name" value="ABC_TRANSPORTER_2"/>
    <property type="match status" value="1"/>
</dbReference>
<dbReference type="GO" id="GO:0005524">
    <property type="term" value="F:ATP binding"/>
    <property type="evidence" value="ECO:0007669"/>
    <property type="project" value="UniProtKB-KW"/>
</dbReference>
<dbReference type="InterPro" id="IPR027417">
    <property type="entry name" value="P-loop_NTPase"/>
</dbReference>
<evidence type="ECO:0000256" key="1">
    <source>
        <dbReference type="ARBA" id="ARBA00022448"/>
    </source>
</evidence>
<dbReference type="PANTHER" id="PTHR43166">
    <property type="entry name" value="AMINO ACID IMPORT ATP-BINDING PROTEIN"/>
    <property type="match status" value="1"/>
</dbReference>
<dbReference type="Proteomes" id="UP000823638">
    <property type="component" value="Unassembled WGS sequence"/>
</dbReference>
<dbReference type="PROSITE" id="PS00211">
    <property type="entry name" value="ABC_TRANSPORTER_1"/>
    <property type="match status" value="1"/>
</dbReference>
<keyword evidence="7" id="KW-0472">Membrane</keyword>
<accession>A0A9D9HQZ7</accession>
<evidence type="ECO:0000256" key="2">
    <source>
        <dbReference type="ARBA" id="ARBA00022475"/>
    </source>
</evidence>
<dbReference type="InterPro" id="IPR041701">
    <property type="entry name" value="MetN_ABC"/>
</dbReference>
<comment type="caution">
    <text evidence="9">The sequence shown here is derived from an EMBL/GenBank/DDBJ whole genome shotgun (WGS) entry which is preliminary data.</text>
</comment>
<dbReference type="SMART" id="SM00382">
    <property type="entry name" value="AAA"/>
    <property type="match status" value="1"/>
</dbReference>
<protein>
    <submittedName>
        <fullName evidence="9">Methionine ABC transporter ATP-binding protein</fullName>
    </submittedName>
</protein>
<keyword evidence="2" id="KW-1003">Cell membrane</keyword>
<dbReference type="SMART" id="SM00930">
    <property type="entry name" value="NIL"/>
    <property type="match status" value="1"/>
</dbReference>
<dbReference type="Pfam" id="PF00005">
    <property type="entry name" value="ABC_tran"/>
    <property type="match status" value="1"/>
</dbReference>
<dbReference type="SUPFAM" id="SSF52540">
    <property type="entry name" value="P-loop containing nucleoside triphosphate hydrolases"/>
    <property type="match status" value="1"/>
</dbReference>
<dbReference type="GO" id="GO:0016887">
    <property type="term" value="F:ATP hydrolysis activity"/>
    <property type="evidence" value="ECO:0007669"/>
    <property type="project" value="InterPro"/>
</dbReference>
<dbReference type="InterPro" id="IPR017871">
    <property type="entry name" value="ABC_transporter-like_CS"/>
</dbReference>